<organism evidence="1 2">
    <name type="scientific">Aspergillus nanangensis</name>
    <dbReference type="NCBI Taxonomy" id="2582783"/>
    <lineage>
        <taxon>Eukaryota</taxon>
        <taxon>Fungi</taxon>
        <taxon>Dikarya</taxon>
        <taxon>Ascomycota</taxon>
        <taxon>Pezizomycotina</taxon>
        <taxon>Eurotiomycetes</taxon>
        <taxon>Eurotiomycetidae</taxon>
        <taxon>Eurotiales</taxon>
        <taxon>Aspergillaceae</taxon>
        <taxon>Aspergillus</taxon>
        <taxon>Aspergillus subgen. Circumdati</taxon>
    </lineage>
</organism>
<reference evidence="1" key="2">
    <citation type="submission" date="2020-02" db="EMBL/GenBank/DDBJ databases">
        <authorList>
            <person name="Gilchrist C.L.M."/>
            <person name="Chooi Y.-H."/>
        </authorList>
    </citation>
    <scope>NUCLEOTIDE SEQUENCE</scope>
    <source>
        <strain evidence="1">MST-FP2251</strain>
    </source>
</reference>
<protein>
    <submittedName>
        <fullName evidence="1">Uncharacterized protein</fullName>
    </submittedName>
</protein>
<reference evidence="1" key="1">
    <citation type="journal article" date="2019" name="Beilstein J. Org. Chem.">
        <title>Nanangenines: drimane sesquiterpenoids as the dominant metabolite cohort of a novel Australian fungus, Aspergillus nanangensis.</title>
        <authorList>
            <person name="Lacey H.J."/>
            <person name="Gilchrist C.L.M."/>
            <person name="Crombie A."/>
            <person name="Kalaitzis J.A."/>
            <person name="Vuong D."/>
            <person name="Rutledge P.J."/>
            <person name="Turner P."/>
            <person name="Pitt J.I."/>
            <person name="Lacey E."/>
            <person name="Chooi Y.H."/>
            <person name="Piggott A.M."/>
        </authorList>
    </citation>
    <scope>NUCLEOTIDE SEQUENCE</scope>
    <source>
        <strain evidence="1">MST-FP2251</strain>
    </source>
</reference>
<comment type="caution">
    <text evidence="1">The sequence shown here is derived from an EMBL/GenBank/DDBJ whole genome shotgun (WGS) entry which is preliminary data.</text>
</comment>
<sequence length="197" mass="21860">MKGMETDTACRCSTEALKIMTDLRNLHTVVELETVLALVNRIYTQGQAILKCKDCRASPQGSFVPISTLAEQSLSLFEAVCLAYGITRRNNLFDSGILAFEQPLPQFICIRSKVQLGEADIDEDEAGLLVRLLLARNLMRLLELLEALQEVIRSLCKDTTPALRGGLASLRVCESSLNSTIHRLAMFMEQIEGDRGE</sequence>
<gene>
    <name evidence="1" type="ORF">FE257_010968</name>
</gene>
<keyword evidence="2" id="KW-1185">Reference proteome</keyword>
<name>A0AAD4CVV6_ASPNN</name>
<proteinExistence type="predicted"/>
<dbReference type="AlphaFoldDB" id="A0AAD4CVV6"/>
<evidence type="ECO:0000313" key="1">
    <source>
        <dbReference type="EMBL" id="KAF9893656.1"/>
    </source>
</evidence>
<dbReference type="Proteomes" id="UP001194746">
    <property type="component" value="Unassembled WGS sequence"/>
</dbReference>
<evidence type="ECO:0000313" key="2">
    <source>
        <dbReference type="Proteomes" id="UP001194746"/>
    </source>
</evidence>
<dbReference type="EMBL" id="VCAU01000007">
    <property type="protein sequence ID" value="KAF9893656.1"/>
    <property type="molecule type" value="Genomic_DNA"/>
</dbReference>
<accession>A0AAD4CVV6</accession>